<keyword evidence="6" id="KW-1185">Reference proteome</keyword>
<dbReference type="Proteomes" id="UP000654075">
    <property type="component" value="Unassembled WGS sequence"/>
</dbReference>
<feature type="signal peptide" evidence="2">
    <location>
        <begin position="1"/>
        <end position="16"/>
    </location>
</feature>
<protein>
    <recommendedName>
        <fullName evidence="7">Secreted protein</fullName>
    </recommendedName>
</protein>
<accession>A0A813LUV1</accession>
<keyword evidence="2" id="KW-0732">Signal</keyword>
<evidence type="ECO:0008006" key="7">
    <source>
        <dbReference type="Google" id="ProtNLM"/>
    </source>
</evidence>
<keyword evidence="1" id="KW-0472">Membrane</keyword>
<evidence type="ECO:0000313" key="4">
    <source>
        <dbReference type="EMBL" id="CAE8733617.1"/>
    </source>
</evidence>
<feature type="chain" id="PRO_5036222320" description="Secreted protein" evidence="2">
    <location>
        <begin position="17"/>
        <end position="102"/>
    </location>
</feature>
<evidence type="ECO:0000256" key="1">
    <source>
        <dbReference type="SAM" id="Phobius"/>
    </source>
</evidence>
<keyword evidence="1" id="KW-1133">Transmembrane helix</keyword>
<reference evidence="4" key="1">
    <citation type="submission" date="2021-02" db="EMBL/GenBank/DDBJ databases">
        <authorList>
            <person name="Dougan E. K."/>
            <person name="Rhodes N."/>
            <person name="Thang M."/>
            <person name="Chan C."/>
        </authorList>
    </citation>
    <scope>NUCLEOTIDE SEQUENCE</scope>
</reference>
<organism evidence="4 5">
    <name type="scientific">Polarella glacialis</name>
    <name type="common">Dinoflagellate</name>
    <dbReference type="NCBI Taxonomy" id="89957"/>
    <lineage>
        <taxon>Eukaryota</taxon>
        <taxon>Sar</taxon>
        <taxon>Alveolata</taxon>
        <taxon>Dinophyceae</taxon>
        <taxon>Suessiales</taxon>
        <taxon>Suessiaceae</taxon>
        <taxon>Polarella</taxon>
    </lineage>
</organism>
<feature type="transmembrane region" description="Helical" evidence="1">
    <location>
        <begin position="26"/>
        <end position="52"/>
    </location>
</feature>
<dbReference type="Proteomes" id="UP000626109">
    <property type="component" value="Unassembled WGS sequence"/>
</dbReference>
<evidence type="ECO:0000313" key="3">
    <source>
        <dbReference type="EMBL" id="CAE8626373.1"/>
    </source>
</evidence>
<name>A0A813LUV1_POLGL</name>
<dbReference type="EMBL" id="CAJNNV010028961">
    <property type="protein sequence ID" value="CAE8626373.1"/>
    <property type="molecule type" value="Genomic_DNA"/>
</dbReference>
<dbReference type="EMBL" id="CAJNNW010036368">
    <property type="protein sequence ID" value="CAE8733617.1"/>
    <property type="molecule type" value="Genomic_DNA"/>
</dbReference>
<evidence type="ECO:0000313" key="6">
    <source>
        <dbReference type="Proteomes" id="UP000654075"/>
    </source>
</evidence>
<evidence type="ECO:0000313" key="5">
    <source>
        <dbReference type="Proteomes" id="UP000626109"/>
    </source>
</evidence>
<keyword evidence="1" id="KW-0812">Transmembrane</keyword>
<gene>
    <name evidence="3" type="ORF">PGLA1383_LOCUS43303</name>
    <name evidence="4" type="ORF">PGLA2088_LOCUS46910</name>
</gene>
<evidence type="ECO:0000256" key="2">
    <source>
        <dbReference type="SAM" id="SignalP"/>
    </source>
</evidence>
<sequence>MFVCVCVLAYCRYCCCFSHACLLACLLACFLVSFCCSCWLCLFLAVLSQCLLAPRSKHRPKSGEPRLQSFPSLVRAGVFKKWMQCQRWYNTSTAPYFPYLVA</sequence>
<proteinExistence type="predicted"/>
<comment type="caution">
    <text evidence="4">The sequence shown here is derived from an EMBL/GenBank/DDBJ whole genome shotgun (WGS) entry which is preliminary data.</text>
</comment>
<dbReference type="AlphaFoldDB" id="A0A813LUV1"/>